<evidence type="ECO:0000313" key="1">
    <source>
        <dbReference type="EMBL" id="SUZ57595.1"/>
    </source>
</evidence>
<reference evidence="1" key="1">
    <citation type="submission" date="2018-05" db="EMBL/GenBank/DDBJ databases">
        <authorList>
            <person name="Lanie J.A."/>
            <person name="Ng W.-L."/>
            <person name="Kazmierczak K.M."/>
            <person name="Andrzejewski T.M."/>
            <person name="Davidsen T.M."/>
            <person name="Wayne K.J."/>
            <person name="Tettelin H."/>
            <person name="Glass J.I."/>
            <person name="Rusch D."/>
            <person name="Podicherti R."/>
            <person name="Tsui H.-C.T."/>
            <person name="Winkler M.E."/>
        </authorList>
    </citation>
    <scope>NUCLEOTIDE SEQUENCE</scope>
</reference>
<name>A0A381NSK8_9ZZZZ</name>
<dbReference type="InterPro" id="IPR008323">
    <property type="entry name" value="UCP033563"/>
</dbReference>
<dbReference type="PANTHER" id="PTHR36454:SF1">
    <property type="entry name" value="DUF1015 DOMAIN-CONTAINING PROTEIN"/>
    <property type="match status" value="1"/>
</dbReference>
<dbReference type="AlphaFoldDB" id="A0A381NSK8"/>
<dbReference type="Pfam" id="PF06245">
    <property type="entry name" value="DUF1015"/>
    <property type="match status" value="1"/>
</dbReference>
<gene>
    <name evidence="1" type="ORF">METZ01_LOCUS10449</name>
</gene>
<evidence type="ECO:0008006" key="2">
    <source>
        <dbReference type="Google" id="ProtNLM"/>
    </source>
</evidence>
<proteinExistence type="predicted"/>
<accession>A0A381NSK8</accession>
<protein>
    <recommendedName>
        <fullName evidence="2">DUF1015 domain-containing protein</fullName>
    </recommendedName>
</protein>
<dbReference type="PANTHER" id="PTHR36454">
    <property type="entry name" value="LMO2823 PROTEIN"/>
    <property type="match status" value="1"/>
</dbReference>
<organism evidence="1">
    <name type="scientific">marine metagenome</name>
    <dbReference type="NCBI Taxonomy" id="408172"/>
    <lineage>
        <taxon>unclassified sequences</taxon>
        <taxon>metagenomes</taxon>
        <taxon>ecological metagenomes</taxon>
    </lineage>
</organism>
<dbReference type="EMBL" id="UINC01000566">
    <property type="protein sequence ID" value="SUZ57595.1"/>
    <property type="molecule type" value="Genomic_DNA"/>
</dbReference>
<sequence>MITITPVRRALIPVDSAAAALVSAPNYDEFQGDQEIWDLLQENPMSVLRVTMAHCQADSPETIGVRDSQDALAKAGTYMEELEASEFTEEVRDILWVYEIGDPTRPDVRQIGLGGMARTDEIRTDATPGGTIIRNEGAREPKVRGRANLIRATDAIIGMVNNGVDDASGEFQRQLEAHADAAPPDLDVPDQHGNRHRVWILRDEETIQRFQALLAKEPHAYVADGNHRSAAASMLGYEHFLSVFFPAPTMGIRPYNRLVRTSALAPDQLASAIQERFALDTPTDTLANADPYQPTETHDIGLYTPDVGWRRLRPLPGTFDPDDAAEAIDYGIVQKNLFEHVFGIADAGDDRLTFVGSNKDAAWLQEEVDEGRAAYAVTLPAVTMDEFIEVCRQNRHMPPKSTWFEPKVRSGLVMALLGPVHS</sequence>